<comment type="caution">
    <text evidence="1">The sequence shown here is derived from an EMBL/GenBank/DDBJ whole genome shotgun (WGS) entry which is preliminary data.</text>
</comment>
<evidence type="ECO:0000313" key="1">
    <source>
        <dbReference type="EMBL" id="CAG8638143.1"/>
    </source>
</evidence>
<dbReference type="Proteomes" id="UP000789920">
    <property type="component" value="Unassembled WGS sequence"/>
</dbReference>
<sequence>MPEQIKELIDKNHKWAEAKKAKDPDYFKNIAKKPQKPKFIWIGCSDSRLPPEIITQSNLGEIFVIRNIANQFHTTDLSVLSIFEYAINHLHVKQIVVCGHYMCGGVKASITNNDDSVVDHWLQDLNEIYLSNKFQLDDKPSKERENLLSELNVKKQVRNIAATNIVKKAWDNGVNIVIHGLIYDLETGLIKDLNTFVRSCPMSKRPHVQECPQHIQASKT</sequence>
<protein>
    <submittedName>
        <fullName evidence="1">21551_t:CDS:1</fullName>
    </submittedName>
</protein>
<evidence type="ECO:0000313" key="2">
    <source>
        <dbReference type="Proteomes" id="UP000789920"/>
    </source>
</evidence>
<accession>A0ACA9NEI0</accession>
<gene>
    <name evidence="1" type="ORF">RPERSI_LOCUS7370</name>
</gene>
<name>A0ACA9NEI0_9GLOM</name>
<proteinExistence type="predicted"/>
<keyword evidence="2" id="KW-1185">Reference proteome</keyword>
<organism evidence="1 2">
    <name type="scientific">Racocetra persica</name>
    <dbReference type="NCBI Taxonomy" id="160502"/>
    <lineage>
        <taxon>Eukaryota</taxon>
        <taxon>Fungi</taxon>
        <taxon>Fungi incertae sedis</taxon>
        <taxon>Mucoromycota</taxon>
        <taxon>Glomeromycotina</taxon>
        <taxon>Glomeromycetes</taxon>
        <taxon>Diversisporales</taxon>
        <taxon>Gigasporaceae</taxon>
        <taxon>Racocetra</taxon>
    </lineage>
</organism>
<dbReference type="EMBL" id="CAJVQC010012422">
    <property type="protein sequence ID" value="CAG8638143.1"/>
    <property type="molecule type" value="Genomic_DNA"/>
</dbReference>
<reference evidence="1" key="1">
    <citation type="submission" date="2021-06" db="EMBL/GenBank/DDBJ databases">
        <authorList>
            <person name="Kallberg Y."/>
            <person name="Tangrot J."/>
            <person name="Rosling A."/>
        </authorList>
    </citation>
    <scope>NUCLEOTIDE SEQUENCE</scope>
    <source>
        <strain evidence="1">MA461A</strain>
    </source>
</reference>